<organism evidence="8 9">
    <name type="scientific">Loxia curvirostra</name>
    <name type="common">Red crossbill</name>
    <dbReference type="NCBI Taxonomy" id="64802"/>
    <lineage>
        <taxon>Eukaryota</taxon>
        <taxon>Metazoa</taxon>
        <taxon>Chordata</taxon>
        <taxon>Craniata</taxon>
        <taxon>Vertebrata</taxon>
        <taxon>Euteleostomi</taxon>
        <taxon>Archelosauria</taxon>
        <taxon>Archosauria</taxon>
        <taxon>Dinosauria</taxon>
        <taxon>Saurischia</taxon>
        <taxon>Theropoda</taxon>
        <taxon>Coelurosauria</taxon>
        <taxon>Aves</taxon>
        <taxon>Neognathae</taxon>
        <taxon>Neoaves</taxon>
        <taxon>Telluraves</taxon>
        <taxon>Australaves</taxon>
        <taxon>Passeriformes</taxon>
        <taxon>Passeroidea</taxon>
        <taxon>Fringillidae</taxon>
        <taxon>Carduelinae</taxon>
        <taxon>Loxia</taxon>
    </lineage>
</organism>
<dbReference type="AlphaFoldDB" id="A0A7K7J1F1"/>
<evidence type="ECO:0000313" key="8">
    <source>
        <dbReference type="EMBL" id="NWZ00331.1"/>
    </source>
</evidence>
<dbReference type="GO" id="GO:0015074">
    <property type="term" value="P:DNA integration"/>
    <property type="evidence" value="ECO:0007669"/>
    <property type="project" value="InterPro"/>
</dbReference>
<proteinExistence type="predicted"/>
<evidence type="ECO:0000313" key="9">
    <source>
        <dbReference type="Proteomes" id="UP000564784"/>
    </source>
</evidence>
<comment type="caution">
    <text evidence="8">The sequence shown here is derived from an EMBL/GenBank/DDBJ whole genome shotgun (WGS) entry which is preliminary data.</text>
</comment>
<keyword evidence="2" id="KW-0548">Nucleotidyltransferase</keyword>
<evidence type="ECO:0000259" key="7">
    <source>
        <dbReference type="PROSITE" id="PS50994"/>
    </source>
</evidence>
<dbReference type="GO" id="GO:0003964">
    <property type="term" value="F:RNA-directed DNA polymerase activity"/>
    <property type="evidence" value="ECO:0007669"/>
    <property type="project" value="UniProtKB-KW"/>
</dbReference>
<gene>
    <name evidence="8" type="primary">Ervk18_4</name>
    <name evidence="8" type="ORF">LOXCUR_R16412</name>
</gene>
<dbReference type="Gene3D" id="3.30.420.10">
    <property type="entry name" value="Ribonuclease H-like superfamily/Ribonuclease H"/>
    <property type="match status" value="1"/>
</dbReference>
<evidence type="ECO:0000256" key="4">
    <source>
        <dbReference type="ARBA" id="ARBA00022759"/>
    </source>
</evidence>
<dbReference type="PROSITE" id="PS50994">
    <property type="entry name" value="INTEGRASE"/>
    <property type="match status" value="1"/>
</dbReference>
<dbReference type="SUPFAM" id="SSF53098">
    <property type="entry name" value="Ribonuclease H-like"/>
    <property type="match status" value="1"/>
</dbReference>
<evidence type="ECO:0000256" key="2">
    <source>
        <dbReference type="ARBA" id="ARBA00022695"/>
    </source>
</evidence>
<dbReference type="PANTHER" id="PTHR41694:SF3">
    <property type="entry name" value="RNA-DIRECTED DNA POLYMERASE-RELATED"/>
    <property type="match status" value="1"/>
</dbReference>
<keyword evidence="3" id="KW-0540">Nuclease</keyword>
<evidence type="ECO:0000256" key="5">
    <source>
        <dbReference type="ARBA" id="ARBA00022801"/>
    </source>
</evidence>
<keyword evidence="9" id="KW-1185">Reference proteome</keyword>
<keyword evidence="5" id="KW-0378">Hydrolase</keyword>
<accession>A0A7K7J1F1</accession>
<feature type="domain" description="Integrase catalytic" evidence="7">
    <location>
        <begin position="1"/>
        <end position="64"/>
    </location>
</feature>
<sequence>ADVKKHLLHAFSMLGIPKEIKTDNGPGYTSREFRSFLQEWGVSHKTGIPYSPPGQAVVERAHQS</sequence>
<keyword evidence="1" id="KW-0808">Transferase</keyword>
<protein>
    <submittedName>
        <fullName evidence="8">POK18 protein</fullName>
    </submittedName>
</protein>
<dbReference type="GO" id="GO:0035613">
    <property type="term" value="F:RNA stem-loop binding"/>
    <property type="evidence" value="ECO:0007669"/>
    <property type="project" value="TreeGrafter"/>
</dbReference>
<dbReference type="PANTHER" id="PTHR41694">
    <property type="entry name" value="ENDOGENOUS RETROVIRUS GROUP K MEMBER POL PROTEIN"/>
    <property type="match status" value="1"/>
</dbReference>
<dbReference type="InterPro" id="IPR001584">
    <property type="entry name" value="Integrase_cat-core"/>
</dbReference>
<evidence type="ECO:0000256" key="6">
    <source>
        <dbReference type="ARBA" id="ARBA00022918"/>
    </source>
</evidence>
<dbReference type="Proteomes" id="UP000564784">
    <property type="component" value="Unassembled WGS sequence"/>
</dbReference>
<dbReference type="Pfam" id="PF00665">
    <property type="entry name" value="rve"/>
    <property type="match status" value="1"/>
</dbReference>
<dbReference type="GO" id="GO:0004519">
    <property type="term" value="F:endonuclease activity"/>
    <property type="evidence" value="ECO:0007669"/>
    <property type="project" value="UniProtKB-KW"/>
</dbReference>
<dbReference type="InterPro" id="IPR036397">
    <property type="entry name" value="RNaseH_sf"/>
</dbReference>
<keyword evidence="4" id="KW-0255">Endonuclease</keyword>
<dbReference type="OrthoDB" id="9359997at2759"/>
<evidence type="ECO:0000256" key="1">
    <source>
        <dbReference type="ARBA" id="ARBA00022679"/>
    </source>
</evidence>
<keyword evidence="6" id="KW-0695">RNA-directed DNA polymerase</keyword>
<feature type="non-terminal residue" evidence="8">
    <location>
        <position position="64"/>
    </location>
</feature>
<dbReference type="EMBL" id="VZSM01005286">
    <property type="protein sequence ID" value="NWZ00331.1"/>
    <property type="molecule type" value="Genomic_DNA"/>
</dbReference>
<dbReference type="GO" id="GO:0016787">
    <property type="term" value="F:hydrolase activity"/>
    <property type="evidence" value="ECO:0007669"/>
    <property type="project" value="UniProtKB-KW"/>
</dbReference>
<feature type="non-terminal residue" evidence="8">
    <location>
        <position position="1"/>
    </location>
</feature>
<evidence type="ECO:0000256" key="3">
    <source>
        <dbReference type="ARBA" id="ARBA00022722"/>
    </source>
</evidence>
<reference evidence="8 9" key="1">
    <citation type="submission" date="2019-09" db="EMBL/GenBank/DDBJ databases">
        <title>Bird 10,000 Genomes (B10K) Project - Family phase.</title>
        <authorList>
            <person name="Zhang G."/>
        </authorList>
    </citation>
    <scope>NUCLEOTIDE SEQUENCE [LARGE SCALE GENOMIC DNA]</scope>
    <source>
        <strain evidence="8">OUT-0011</strain>
        <tissue evidence="8">Muscle</tissue>
    </source>
</reference>
<name>A0A7K7J1F1_LOXCU</name>
<dbReference type="InterPro" id="IPR012337">
    <property type="entry name" value="RNaseH-like_sf"/>
</dbReference>